<feature type="non-terminal residue" evidence="1">
    <location>
        <position position="1"/>
    </location>
</feature>
<dbReference type="Proteomes" id="UP001162501">
    <property type="component" value="Chromosome 15"/>
</dbReference>
<evidence type="ECO:0000313" key="1">
    <source>
        <dbReference type="EMBL" id="CAM9665866.1"/>
    </source>
</evidence>
<name>A0AC59YFV7_RANTA</name>
<reference evidence="1" key="1">
    <citation type="submission" date="2023-05" db="EMBL/GenBank/DDBJ databases">
        <authorList>
            <consortium name="ELIXIR-Norway"/>
        </authorList>
    </citation>
    <scope>NUCLEOTIDE SEQUENCE</scope>
</reference>
<feature type="non-terminal residue" evidence="1">
    <location>
        <position position="107"/>
    </location>
</feature>
<protein>
    <submittedName>
        <fullName evidence="1">Uncharacterized protein</fullName>
    </submittedName>
</protein>
<organism evidence="1 2">
    <name type="scientific">Rangifer tarandus platyrhynchus</name>
    <name type="common">Svalbard reindeer</name>
    <dbReference type="NCBI Taxonomy" id="3082113"/>
    <lineage>
        <taxon>Eukaryota</taxon>
        <taxon>Metazoa</taxon>
        <taxon>Chordata</taxon>
        <taxon>Craniata</taxon>
        <taxon>Vertebrata</taxon>
        <taxon>Euteleostomi</taxon>
        <taxon>Mammalia</taxon>
        <taxon>Eutheria</taxon>
        <taxon>Laurasiatheria</taxon>
        <taxon>Artiodactyla</taxon>
        <taxon>Ruminantia</taxon>
        <taxon>Pecora</taxon>
        <taxon>Cervidae</taxon>
        <taxon>Odocoileinae</taxon>
        <taxon>Rangifer</taxon>
    </lineage>
</organism>
<reference evidence="1" key="2">
    <citation type="submission" date="2025-03" db="EMBL/GenBank/DDBJ databases">
        <authorList>
            <consortium name="ELIXIR-Norway"/>
            <consortium name="Elixir Norway"/>
        </authorList>
    </citation>
    <scope>NUCLEOTIDE SEQUENCE</scope>
</reference>
<gene>
    <name evidence="1" type="ORF">MRATA1EN22A_LOCUS5716</name>
</gene>
<accession>A0AC59YFV7</accession>
<dbReference type="EMBL" id="OX596099">
    <property type="protein sequence ID" value="CAM9665866.1"/>
    <property type="molecule type" value="Genomic_DNA"/>
</dbReference>
<proteinExistence type="predicted"/>
<evidence type="ECO:0000313" key="2">
    <source>
        <dbReference type="Proteomes" id="UP001162501"/>
    </source>
</evidence>
<sequence>MTRANNSIFREMILLFMKKECFELLYWNFSACNVEGMYYLGVTNDLWSIYKSGSYRKRIVLMLRTKHFKRDISYLCPRAALLQLITRTHNHDYCNLCTGCCPVALTI</sequence>